<evidence type="ECO:0000256" key="1">
    <source>
        <dbReference type="SAM" id="SignalP"/>
    </source>
</evidence>
<dbReference type="AlphaFoldDB" id="K1JUF4"/>
<dbReference type="HOGENOM" id="CLU_090389_13_0_4"/>
<dbReference type="CDD" id="cd02947">
    <property type="entry name" value="TRX_family"/>
    <property type="match status" value="1"/>
</dbReference>
<keyword evidence="4" id="KW-1185">Reference proteome</keyword>
<dbReference type="InterPro" id="IPR036249">
    <property type="entry name" value="Thioredoxin-like_sf"/>
</dbReference>
<dbReference type="OrthoDB" id="9790390at2"/>
<dbReference type="PANTHER" id="PTHR45663">
    <property type="entry name" value="GEO12009P1"/>
    <property type="match status" value="1"/>
</dbReference>
<organism evidence="3 4">
    <name type="scientific">Sutterella wadsworthensis 2_1_59BFAA</name>
    <dbReference type="NCBI Taxonomy" id="742823"/>
    <lineage>
        <taxon>Bacteria</taxon>
        <taxon>Pseudomonadati</taxon>
        <taxon>Pseudomonadota</taxon>
        <taxon>Betaproteobacteria</taxon>
        <taxon>Burkholderiales</taxon>
        <taxon>Sutterellaceae</taxon>
        <taxon>Sutterella</taxon>
    </lineage>
</organism>
<accession>K1JUF4</accession>
<name>K1JUF4_9BURK</name>
<dbReference type="Gene3D" id="3.40.30.10">
    <property type="entry name" value="Glutaredoxin"/>
    <property type="match status" value="1"/>
</dbReference>
<dbReference type="eggNOG" id="COG3118">
    <property type="taxonomic scope" value="Bacteria"/>
</dbReference>
<reference evidence="3 4" key="1">
    <citation type="submission" date="2012-05" db="EMBL/GenBank/DDBJ databases">
        <title>The Genome Sequence of Sutterella wadsworthensis 2_1_59BFAA.</title>
        <authorList>
            <consortium name="The Broad Institute Genome Sequencing Platform"/>
            <person name="Earl A."/>
            <person name="Ward D."/>
            <person name="Feldgarden M."/>
            <person name="Gevers D."/>
            <person name="Daigneault M."/>
            <person name="Strauss J."/>
            <person name="Allen-Vercoe E."/>
            <person name="Walker B."/>
            <person name="Young S.K."/>
            <person name="Zeng Q."/>
            <person name="Gargeya S."/>
            <person name="Fitzgerald M."/>
            <person name="Haas B."/>
            <person name="Abouelleil A."/>
            <person name="Alvarado L."/>
            <person name="Arachchi H.M."/>
            <person name="Berlin A.M."/>
            <person name="Chapman S.B."/>
            <person name="Goldberg J."/>
            <person name="Griggs A."/>
            <person name="Gujja S."/>
            <person name="Hansen M."/>
            <person name="Howarth C."/>
            <person name="Imamovic A."/>
            <person name="Larimer J."/>
            <person name="McCowen C."/>
            <person name="Montmayeur A."/>
            <person name="Murphy C."/>
            <person name="Neiman D."/>
            <person name="Pearson M."/>
            <person name="Priest M."/>
            <person name="Roberts A."/>
            <person name="Saif S."/>
            <person name="Shea T."/>
            <person name="Sisk P."/>
            <person name="Sykes S."/>
            <person name="Wortman J."/>
            <person name="Nusbaum C."/>
            <person name="Birren B."/>
        </authorList>
    </citation>
    <scope>NUCLEOTIDE SEQUENCE [LARGE SCALE GENOMIC DNA]</scope>
    <source>
        <strain evidence="3 4">2_1_59BFAA</strain>
    </source>
</reference>
<dbReference type="PATRIC" id="fig|742823.3.peg.2148"/>
<gene>
    <name evidence="3" type="ORF">HMPREF9465_02139</name>
</gene>
<dbReference type="Proteomes" id="UP000005835">
    <property type="component" value="Unassembled WGS sequence"/>
</dbReference>
<dbReference type="GO" id="GO:0015035">
    <property type="term" value="F:protein-disulfide reductase activity"/>
    <property type="evidence" value="ECO:0007669"/>
    <property type="project" value="TreeGrafter"/>
</dbReference>
<comment type="caution">
    <text evidence="3">The sequence shown here is derived from an EMBL/GenBank/DDBJ whole genome shotgun (WGS) entry which is preliminary data.</text>
</comment>
<dbReference type="EMBL" id="ADMG01000048">
    <property type="protein sequence ID" value="EKB30248.1"/>
    <property type="molecule type" value="Genomic_DNA"/>
</dbReference>
<dbReference type="RefSeq" id="WP_005436943.1">
    <property type="nucleotide sequence ID" value="NZ_JH815520.1"/>
</dbReference>
<feature type="chain" id="PRO_5003850070" description="Thioredoxin domain-containing protein" evidence="1">
    <location>
        <begin position="23"/>
        <end position="134"/>
    </location>
</feature>
<evidence type="ECO:0000313" key="4">
    <source>
        <dbReference type="Proteomes" id="UP000005835"/>
    </source>
</evidence>
<evidence type="ECO:0000259" key="2">
    <source>
        <dbReference type="PROSITE" id="PS51352"/>
    </source>
</evidence>
<feature type="domain" description="Thioredoxin" evidence="2">
    <location>
        <begin position="5"/>
        <end position="121"/>
    </location>
</feature>
<evidence type="ECO:0000313" key="3">
    <source>
        <dbReference type="EMBL" id="EKB30248.1"/>
    </source>
</evidence>
<keyword evidence="1" id="KW-0732">Signal</keyword>
<dbReference type="InterPro" id="IPR013766">
    <property type="entry name" value="Thioredoxin_domain"/>
</dbReference>
<dbReference type="PROSITE" id="PS51352">
    <property type="entry name" value="THIOREDOXIN_2"/>
    <property type="match status" value="1"/>
</dbReference>
<protein>
    <recommendedName>
        <fullName evidence="2">Thioredoxin domain-containing protein</fullName>
    </recommendedName>
</protein>
<dbReference type="PANTHER" id="PTHR45663:SF11">
    <property type="entry name" value="GEO12009P1"/>
    <property type="match status" value="1"/>
</dbReference>
<dbReference type="STRING" id="742823.HMPREF9465_02139"/>
<dbReference type="GO" id="GO:0005737">
    <property type="term" value="C:cytoplasm"/>
    <property type="evidence" value="ECO:0007669"/>
    <property type="project" value="TreeGrafter"/>
</dbReference>
<dbReference type="SUPFAM" id="SSF52833">
    <property type="entry name" value="Thioredoxin-like"/>
    <property type="match status" value="1"/>
</dbReference>
<sequence length="134" mass="14607">MNTRLLLGALATAAVLASPAHAKLDGKVPEPGMVTFVTFSADGCQPCRLMEPALRKLDQEYEGRAAIREINTSEYPELVPYFRIAAVPTQILFDKDGKELGWHQGYMDESSMRQAIEGALKAAEAKPDEAKAAK</sequence>
<feature type="signal peptide" evidence="1">
    <location>
        <begin position="1"/>
        <end position="22"/>
    </location>
</feature>
<proteinExistence type="predicted"/>
<dbReference type="Pfam" id="PF00085">
    <property type="entry name" value="Thioredoxin"/>
    <property type="match status" value="1"/>
</dbReference>